<reference evidence="1" key="1">
    <citation type="journal article" date="2015" name="Genome Announc.">
        <title>Draft Genome Sequence of Thiostrepton-Producing Streptomyces azureus ATCC 14921.</title>
        <authorList>
            <person name="Sakihara K."/>
            <person name="Maeda J."/>
            <person name="Tashiro K."/>
            <person name="Fujino Y."/>
            <person name="Kuhara S."/>
            <person name="Ohshima T."/>
            <person name="Ogata S."/>
            <person name="Doi K."/>
        </authorList>
    </citation>
    <scope>NUCLEOTIDE SEQUENCE [LARGE SCALE GENOMIC DNA]</scope>
    <source>
        <strain evidence="1">ATCC14921</strain>
    </source>
</reference>
<dbReference type="EMBL" id="DF968221">
    <property type="protein sequence ID" value="GAP46961.1"/>
    <property type="molecule type" value="Genomic_DNA"/>
</dbReference>
<dbReference type="Proteomes" id="UP000053859">
    <property type="component" value="Unassembled WGS sequence"/>
</dbReference>
<dbReference type="PATRIC" id="fig|146537.3.peg.1788"/>
<protein>
    <submittedName>
        <fullName evidence="1">Putative RNA polymerase sigma factor SigX</fullName>
    </submittedName>
</protein>
<evidence type="ECO:0000313" key="2">
    <source>
        <dbReference type="Proteomes" id="UP000053859"/>
    </source>
</evidence>
<accession>A0A0K8PGF0</accession>
<proteinExistence type="predicted"/>
<name>A0A0K8PGF0_STRAJ</name>
<organism evidence="1 2">
    <name type="scientific">Streptomyces azureus</name>
    <dbReference type="NCBI Taxonomy" id="146537"/>
    <lineage>
        <taxon>Bacteria</taxon>
        <taxon>Bacillati</taxon>
        <taxon>Actinomycetota</taxon>
        <taxon>Actinomycetes</taxon>
        <taxon>Kitasatosporales</taxon>
        <taxon>Streptomycetaceae</taxon>
        <taxon>Streptomyces</taxon>
    </lineage>
</organism>
<gene>
    <name evidence="1" type="ORF">SAZU_1698</name>
</gene>
<dbReference type="AlphaFoldDB" id="A0A0K8PGF0"/>
<keyword evidence="2" id="KW-1185">Reference proteome</keyword>
<sequence>MRRGLPPGRHDTLVGRVAFEVRDGLVVGVRAVVNPEKLVFARRHLTRP</sequence>
<evidence type="ECO:0000313" key="1">
    <source>
        <dbReference type="EMBL" id="GAP46961.1"/>
    </source>
</evidence>